<dbReference type="AlphaFoldDB" id="A0A849AEN1"/>
<reference evidence="4 5" key="1">
    <citation type="submission" date="2020-05" db="EMBL/GenBank/DDBJ databases">
        <title>Flexivirga sp. ID2601S isolated from air conditioner.</title>
        <authorList>
            <person name="Kim D.H."/>
        </authorList>
    </citation>
    <scope>NUCLEOTIDE SEQUENCE [LARGE SCALE GENOMIC DNA]</scope>
    <source>
        <strain evidence="4 5">ID2601S</strain>
    </source>
</reference>
<dbReference type="SMART" id="SM00823">
    <property type="entry name" value="PKS_PP"/>
    <property type="match status" value="1"/>
</dbReference>
<dbReference type="PROSITE" id="PS50075">
    <property type="entry name" value="CARRIER"/>
    <property type="match status" value="1"/>
</dbReference>
<evidence type="ECO:0000259" key="3">
    <source>
        <dbReference type="PROSITE" id="PS50075"/>
    </source>
</evidence>
<dbReference type="InterPro" id="IPR036736">
    <property type="entry name" value="ACP-like_sf"/>
</dbReference>
<sequence>MSSFTLDNLVTLLRQATGEADLEAAEHFADTTFTDLGYDSLVLLETAGQISRNYGVVLSDDDLEQIETPRELVERVNAGV</sequence>
<dbReference type="RefSeq" id="WP_171151856.1">
    <property type="nucleotide sequence ID" value="NZ_JABENB010000001.1"/>
</dbReference>
<dbReference type="Pfam" id="PF00550">
    <property type="entry name" value="PP-binding"/>
    <property type="match status" value="1"/>
</dbReference>
<feature type="domain" description="Carrier" evidence="3">
    <location>
        <begin position="3"/>
        <end position="80"/>
    </location>
</feature>
<dbReference type="EMBL" id="JABENB010000001">
    <property type="protein sequence ID" value="NNG38273.1"/>
    <property type="molecule type" value="Genomic_DNA"/>
</dbReference>
<name>A0A849AEN1_9MICO</name>
<dbReference type="InterPro" id="IPR006162">
    <property type="entry name" value="Ppantetheine_attach_site"/>
</dbReference>
<evidence type="ECO:0000313" key="4">
    <source>
        <dbReference type="EMBL" id="NNG38273.1"/>
    </source>
</evidence>
<dbReference type="InterPro" id="IPR009081">
    <property type="entry name" value="PP-bd_ACP"/>
</dbReference>
<evidence type="ECO:0000256" key="2">
    <source>
        <dbReference type="ARBA" id="ARBA00022553"/>
    </source>
</evidence>
<dbReference type="Gene3D" id="1.10.1200.10">
    <property type="entry name" value="ACP-like"/>
    <property type="match status" value="1"/>
</dbReference>
<evidence type="ECO:0000256" key="1">
    <source>
        <dbReference type="ARBA" id="ARBA00022450"/>
    </source>
</evidence>
<evidence type="ECO:0000313" key="5">
    <source>
        <dbReference type="Proteomes" id="UP000557772"/>
    </source>
</evidence>
<keyword evidence="5" id="KW-1185">Reference proteome</keyword>
<gene>
    <name evidence="4" type="ORF">HJ588_03165</name>
</gene>
<keyword evidence="2" id="KW-0597">Phosphoprotein</keyword>
<dbReference type="Proteomes" id="UP000557772">
    <property type="component" value="Unassembled WGS sequence"/>
</dbReference>
<dbReference type="PROSITE" id="PS00012">
    <property type="entry name" value="PHOSPHOPANTETHEINE"/>
    <property type="match status" value="1"/>
</dbReference>
<comment type="caution">
    <text evidence="4">The sequence shown here is derived from an EMBL/GenBank/DDBJ whole genome shotgun (WGS) entry which is preliminary data.</text>
</comment>
<protein>
    <submittedName>
        <fullName evidence="4">Acyl carrier protein</fullName>
    </submittedName>
</protein>
<dbReference type="GO" id="GO:0031177">
    <property type="term" value="F:phosphopantetheine binding"/>
    <property type="evidence" value="ECO:0007669"/>
    <property type="project" value="InterPro"/>
</dbReference>
<dbReference type="SUPFAM" id="SSF47336">
    <property type="entry name" value="ACP-like"/>
    <property type="match status" value="1"/>
</dbReference>
<organism evidence="4 5">
    <name type="scientific">Flexivirga aerilata</name>
    <dbReference type="NCBI Taxonomy" id="1656889"/>
    <lineage>
        <taxon>Bacteria</taxon>
        <taxon>Bacillati</taxon>
        <taxon>Actinomycetota</taxon>
        <taxon>Actinomycetes</taxon>
        <taxon>Micrococcales</taxon>
        <taxon>Dermacoccaceae</taxon>
        <taxon>Flexivirga</taxon>
    </lineage>
</organism>
<keyword evidence="1" id="KW-0596">Phosphopantetheine</keyword>
<accession>A0A849AEN1</accession>
<dbReference type="InterPro" id="IPR020806">
    <property type="entry name" value="PKS_PP-bd"/>
</dbReference>
<proteinExistence type="predicted"/>